<proteinExistence type="predicted"/>
<feature type="domain" description="FecR protein" evidence="2">
    <location>
        <begin position="132"/>
        <end position="225"/>
    </location>
</feature>
<dbReference type="OrthoDB" id="1115929at2"/>
<keyword evidence="1" id="KW-0812">Transmembrane</keyword>
<reference evidence="4 5" key="1">
    <citation type="submission" date="2018-08" db="EMBL/GenBank/DDBJ databases">
        <title>Pallidiluteibacterium maritimus gen. nov., sp. nov., isolated from coastal sediment.</title>
        <authorList>
            <person name="Zhou L.Y."/>
        </authorList>
    </citation>
    <scope>NUCLEOTIDE SEQUENCE [LARGE SCALE GENOMIC DNA]</scope>
    <source>
        <strain evidence="4 5">XSD2</strain>
    </source>
</reference>
<dbReference type="RefSeq" id="WP_119435934.1">
    <property type="nucleotide sequence ID" value="NZ_QWGR01000001.1"/>
</dbReference>
<dbReference type="Gene3D" id="2.60.120.1440">
    <property type="match status" value="1"/>
</dbReference>
<keyword evidence="1" id="KW-0472">Membrane</keyword>
<evidence type="ECO:0000313" key="4">
    <source>
        <dbReference type="EMBL" id="RIJ50464.1"/>
    </source>
</evidence>
<evidence type="ECO:0000313" key="5">
    <source>
        <dbReference type="Proteomes" id="UP000265926"/>
    </source>
</evidence>
<dbReference type="PANTHER" id="PTHR30273:SF2">
    <property type="entry name" value="PROTEIN FECR"/>
    <property type="match status" value="1"/>
</dbReference>
<keyword evidence="1" id="KW-1133">Transmembrane helix</keyword>
<dbReference type="EMBL" id="QWGR01000001">
    <property type="protein sequence ID" value="RIJ50464.1"/>
    <property type="molecule type" value="Genomic_DNA"/>
</dbReference>
<protein>
    <submittedName>
        <fullName evidence="4">DUF4974 domain-containing protein</fullName>
    </submittedName>
</protein>
<organism evidence="4 5">
    <name type="scientific">Maribellus luteus</name>
    <dbReference type="NCBI Taxonomy" id="2305463"/>
    <lineage>
        <taxon>Bacteria</taxon>
        <taxon>Pseudomonadati</taxon>
        <taxon>Bacteroidota</taxon>
        <taxon>Bacteroidia</taxon>
        <taxon>Marinilabiliales</taxon>
        <taxon>Prolixibacteraceae</taxon>
        <taxon>Maribellus</taxon>
    </lineage>
</organism>
<evidence type="ECO:0000256" key="1">
    <source>
        <dbReference type="SAM" id="Phobius"/>
    </source>
</evidence>
<feature type="transmembrane region" description="Helical" evidence="1">
    <location>
        <begin position="97"/>
        <end position="117"/>
    </location>
</feature>
<evidence type="ECO:0000259" key="2">
    <source>
        <dbReference type="Pfam" id="PF04773"/>
    </source>
</evidence>
<dbReference type="InterPro" id="IPR012373">
    <property type="entry name" value="Ferrdict_sens_TM"/>
</dbReference>
<feature type="domain" description="Protein FecR C-terminal" evidence="3">
    <location>
        <begin position="272"/>
        <end position="341"/>
    </location>
</feature>
<evidence type="ECO:0000259" key="3">
    <source>
        <dbReference type="Pfam" id="PF16344"/>
    </source>
</evidence>
<dbReference type="InterPro" id="IPR032508">
    <property type="entry name" value="FecR_C"/>
</dbReference>
<dbReference type="GO" id="GO:0016989">
    <property type="term" value="F:sigma factor antagonist activity"/>
    <property type="evidence" value="ECO:0007669"/>
    <property type="project" value="TreeGrafter"/>
</dbReference>
<dbReference type="PIRSF" id="PIRSF018266">
    <property type="entry name" value="FecR"/>
    <property type="match status" value="1"/>
</dbReference>
<dbReference type="InterPro" id="IPR006860">
    <property type="entry name" value="FecR"/>
</dbReference>
<dbReference type="AlphaFoldDB" id="A0A399T655"/>
<dbReference type="Pfam" id="PF04773">
    <property type="entry name" value="FecR"/>
    <property type="match status" value="1"/>
</dbReference>
<dbReference type="Gene3D" id="3.55.50.30">
    <property type="match status" value="1"/>
</dbReference>
<dbReference type="Proteomes" id="UP000265926">
    <property type="component" value="Unassembled WGS sequence"/>
</dbReference>
<dbReference type="PANTHER" id="PTHR30273">
    <property type="entry name" value="PERIPLASMIC SIGNAL SENSOR AND SIGMA FACTOR ACTIVATOR FECR-RELATED"/>
    <property type="match status" value="1"/>
</dbReference>
<accession>A0A399T655</accession>
<dbReference type="Pfam" id="PF16344">
    <property type="entry name" value="FecR_C"/>
    <property type="match status" value="1"/>
</dbReference>
<name>A0A399T655_9BACT</name>
<gene>
    <name evidence="4" type="ORF">D1614_00555</name>
</gene>
<sequence length="344" mass="39176">MKSIDKTNIKELLAKLLTDTLSESEQEQLRNHIGSSYKDKQLNELMSEHWQNLDTSGLSAEPSLEHLKLKLWTLMQQEETLKKQAERSRTISWKTTITRIAAILFIPLLVYTGFMLAQDNIQNKQAEMIMQKVEANPGSRVHFTLPDKTEVWLNSGSSLEYPIAMTQQKQRNVKLTGQGYFKVSHSPRHAFLVEVNQMKVKVLGTSFDVSNYTNDGQIITTLEEGCIALLDSQERVVTKLAPGQQAVLDKTSRKLYVENVKTELSTSWKDGRLIFRDAPLKEVVKLLGRWYNCNIEVDDSLIGSDIKYTATIQDETLGEVLQMIELSTAAKTSIKNREVRIWAK</sequence>
<keyword evidence="5" id="KW-1185">Reference proteome</keyword>
<comment type="caution">
    <text evidence="4">The sequence shown here is derived from an EMBL/GenBank/DDBJ whole genome shotgun (WGS) entry which is preliminary data.</text>
</comment>